<gene>
    <name evidence="2" type="ORF">SPHA_63823</name>
</gene>
<keyword evidence="1" id="KW-0472">Membrane</keyword>
<protein>
    <submittedName>
        <fullName evidence="2">Uncharacterized protein</fullName>
    </submittedName>
</protein>
<feature type="transmembrane region" description="Helical" evidence="1">
    <location>
        <begin position="87"/>
        <end position="107"/>
    </location>
</feature>
<feature type="transmembrane region" description="Helical" evidence="1">
    <location>
        <begin position="113"/>
        <end position="141"/>
    </location>
</feature>
<proteinExistence type="predicted"/>
<keyword evidence="1" id="KW-1133">Transmembrane helix</keyword>
<dbReference type="AlphaFoldDB" id="A0A812E3Q7"/>
<keyword evidence="3" id="KW-1185">Reference proteome</keyword>
<reference evidence="2" key="1">
    <citation type="submission" date="2021-01" db="EMBL/GenBank/DDBJ databases">
        <authorList>
            <person name="Li R."/>
            <person name="Bekaert M."/>
        </authorList>
    </citation>
    <scope>NUCLEOTIDE SEQUENCE</scope>
    <source>
        <strain evidence="2">Farmed</strain>
    </source>
</reference>
<name>A0A812E3Q7_ACAPH</name>
<evidence type="ECO:0000313" key="2">
    <source>
        <dbReference type="EMBL" id="CAE1312582.1"/>
    </source>
</evidence>
<comment type="caution">
    <text evidence="2">The sequence shown here is derived from an EMBL/GenBank/DDBJ whole genome shotgun (WGS) entry which is preliminary data.</text>
</comment>
<dbReference type="EMBL" id="CAHIKZ030004581">
    <property type="protein sequence ID" value="CAE1312582.1"/>
    <property type="molecule type" value="Genomic_DNA"/>
</dbReference>
<accession>A0A812E3Q7</accession>
<evidence type="ECO:0000313" key="3">
    <source>
        <dbReference type="Proteomes" id="UP000597762"/>
    </source>
</evidence>
<keyword evidence="1" id="KW-0812">Transmembrane</keyword>
<feature type="transmembrane region" description="Helical" evidence="1">
    <location>
        <begin position="50"/>
        <end position="75"/>
    </location>
</feature>
<dbReference type="Proteomes" id="UP000597762">
    <property type="component" value="Unassembled WGS sequence"/>
</dbReference>
<evidence type="ECO:0000256" key="1">
    <source>
        <dbReference type="SAM" id="Phobius"/>
    </source>
</evidence>
<organism evidence="2 3">
    <name type="scientific">Acanthosepion pharaonis</name>
    <name type="common">Pharaoh cuttlefish</name>
    <name type="synonym">Sepia pharaonis</name>
    <dbReference type="NCBI Taxonomy" id="158019"/>
    <lineage>
        <taxon>Eukaryota</taxon>
        <taxon>Metazoa</taxon>
        <taxon>Spiralia</taxon>
        <taxon>Lophotrochozoa</taxon>
        <taxon>Mollusca</taxon>
        <taxon>Cephalopoda</taxon>
        <taxon>Coleoidea</taxon>
        <taxon>Decapodiformes</taxon>
        <taxon>Sepiida</taxon>
        <taxon>Sepiina</taxon>
        <taxon>Sepiidae</taxon>
        <taxon>Acanthosepion</taxon>
    </lineage>
</organism>
<sequence>MYACAKGIHAAPATTGHLPAKRNQYVGLSFFCFVARLMDKLWQSILSQTLAFSLFLFFSLRLLLLADSLLVLSALKHNPHYNSMRASLSLSLSLSIYLSIYLSINLYLSLPLSVYVCMCVCSYLSLSVELVFVHLSTYVYIYPSILISCTH</sequence>